<dbReference type="KEGG" id="alus:STSP2_00321"/>
<dbReference type="STRING" id="1936003.STSP2_00321"/>
<keyword evidence="7" id="KW-0067">ATP-binding</keyword>
<dbReference type="Pfam" id="PF00498">
    <property type="entry name" value="FHA"/>
    <property type="match status" value="1"/>
</dbReference>
<feature type="domain" description="Histidine kinase" evidence="10">
    <location>
        <begin position="309"/>
        <end position="520"/>
    </location>
</feature>
<dbReference type="GO" id="GO:0000155">
    <property type="term" value="F:phosphorelay sensor kinase activity"/>
    <property type="evidence" value="ECO:0007669"/>
    <property type="project" value="InterPro"/>
</dbReference>
<dbReference type="CDD" id="cd00082">
    <property type="entry name" value="HisKA"/>
    <property type="match status" value="1"/>
</dbReference>
<proteinExistence type="predicted"/>
<evidence type="ECO:0000313" key="11">
    <source>
        <dbReference type="EMBL" id="AQT67178.1"/>
    </source>
</evidence>
<keyword evidence="3" id="KW-0597">Phosphoprotein</keyword>
<name>A0A1U9NHD6_9BACT</name>
<evidence type="ECO:0000256" key="1">
    <source>
        <dbReference type="ARBA" id="ARBA00000085"/>
    </source>
</evidence>
<dbReference type="InterPro" id="IPR003661">
    <property type="entry name" value="HisK_dim/P_dom"/>
</dbReference>
<dbReference type="OrthoDB" id="9765274at2"/>
<dbReference type="SUPFAM" id="SSF47384">
    <property type="entry name" value="Homodimeric domain of signal transducing histidine kinase"/>
    <property type="match status" value="1"/>
</dbReference>
<dbReference type="InterPro" id="IPR003594">
    <property type="entry name" value="HATPase_dom"/>
</dbReference>
<dbReference type="PANTHER" id="PTHR43065">
    <property type="entry name" value="SENSOR HISTIDINE KINASE"/>
    <property type="match status" value="1"/>
</dbReference>
<evidence type="ECO:0000256" key="7">
    <source>
        <dbReference type="ARBA" id="ARBA00022840"/>
    </source>
</evidence>
<dbReference type="Gene3D" id="3.30.450.40">
    <property type="match status" value="1"/>
</dbReference>
<dbReference type="InterPro" id="IPR004358">
    <property type="entry name" value="Sig_transdc_His_kin-like_C"/>
</dbReference>
<dbReference type="PRINTS" id="PR00344">
    <property type="entry name" value="BCTRLSENSOR"/>
</dbReference>
<evidence type="ECO:0000256" key="3">
    <source>
        <dbReference type="ARBA" id="ARBA00022553"/>
    </source>
</evidence>
<dbReference type="RefSeq" id="WP_146659207.1">
    <property type="nucleotide sequence ID" value="NZ_CP019791.1"/>
</dbReference>
<dbReference type="Gene3D" id="1.10.287.130">
    <property type="match status" value="1"/>
</dbReference>
<dbReference type="InterPro" id="IPR000253">
    <property type="entry name" value="FHA_dom"/>
</dbReference>
<feature type="domain" description="FHA" evidence="9">
    <location>
        <begin position="25"/>
        <end position="72"/>
    </location>
</feature>
<protein>
    <recommendedName>
        <fullName evidence="2">histidine kinase</fullName>
        <ecNumber evidence="2">2.7.13.3</ecNumber>
    </recommendedName>
</protein>
<dbReference type="InterPro" id="IPR036097">
    <property type="entry name" value="HisK_dim/P_sf"/>
</dbReference>
<keyword evidence="4 11" id="KW-0808">Transferase</keyword>
<evidence type="ECO:0000256" key="2">
    <source>
        <dbReference type="ARBA" id="ARBA00012438"/>
    </source>
</evidence>
<dbReference type="SMART" id="SM00240">
    <property type="entry name" value="FHA"/>
    <property type="match status" value="1"/>
</dbReference>
<dbReference type="AlphaFoldDB" id="A0A1U9NHD6"/>
<evidence type="ECO:0000259" key="9">
    <source>
        <dbReference type="PROSITE" id="PS50006"/>
    </source>
</evidence>
<dbReference type="InterPro" id="IPR003018">
    <property type="entry name" value="GAF"/>
</dbReference>
<dbReference type="PANTHER" id="PTHR43065:SF10">
    <property type="entry name" value="PEROXIDE STRESS-ACTIVATED HISTIDINE KINASE MAK3"/>
    <property type="match status" value="1"/>
</dbReference>
<dbReference type="Gene3D" id="3.30.565.10">
    <property type="entry name" value="Histidine kinase-like ATPase, C-terminal domain"/>
    <property type="match status" value="1"/>
</dbReference>
<gene>
    <name evidence="11" type="primary">zraS</name>
    <name evidence="11" type="ORF">STSP2_00321</name>
</gene>
<dbReference type="Proteomes" id="UP000189674">
    <property type="component" value="Chromosome"/>
</dbReference>
<dbReference type="InterPro" id="IPR029016">
    <property type="entry name" value="GAF-like_dom_sf"/>
</dbReference>
<dbReference type="Pfam" id="PF02518">
    <property type="entry name" value="HATPase_c"/>
    <property type="match status" value="1"/>
</dbReference>
<dbReference type="EC" id="2.7.13.3" evidence="2"/>
<dbReference type="Pfam" id="PF13185">
    <property type="entry name" value="GAF_2"/>
    <property type="match status" value="1"/>
</dbReference>
<dbReference type="SUPFAM" id="SSF55781">
    <property type="entry name" value="GAF domain-like"/>
    <property type="match status" value="1"/>
</dbReference>
<dbReference type="PROSITE" id="PS50109">
    <property type="entry name" value="HIS_KIN"/>
    <property type="match status" value="1"/>
</dbReference>
<dbReference type="CDD" id="cd00060">
    <property type="entry name" value="FHA"/>
    <property type="match status" value="1"/>
</dbReference>
<dbReference type="InterPro" id="IPR036890">
    <property type="entry name" value="HATPase_C_sf"/>
</dbReference>
<dbReference type="InterPro" id="IPR008984">
    <property type="entry name" value="SMAD_FHA_dom_sf"/>
</dbReference>
<dbReference type="InterPro" id="IPR005467">
    <property type="entry name" value="His_kinase_dom"/>
</dbReference>
<dbReference type="SUPFAM" id="SSF55874">
    <property type="entry name" value="ATPase domain of HSP90 chaperone/DNA topoisomerase II/histidine kinase"/>
    <property type="match status" value="1"/>
</dbReference>
<comment type="catalytic activity">
    <reaction evidence="1">
        <text>ATP + protein L-histidine = ADP + protein N-phospho-L-histidine.</text>
        <dbReference type="EC" id="2.7.13.3"/>
    </reaction>
</comment>
<dbReference type="PROSITE" id="PS50006">
    <property type="entry name" value="FHA_DOMAIN"/>
    <property type="match status" value="1"/>
</dbReference>
<organism evidence="11 12">
    <name type="scientific">Anaerohalosphaera lusitana</name>
    <dbReference type="NCBI Taxonomy" id="1936003"/>
    <lineage>
        <taxon>Bacteria</taxon>
        <taxon>Pseudomonadati</taxon>
        <taxon>Planctomycetota</taxon>
        <taxon>Phycisphaerae</taxon>
        <taxon>Sedimentisphaerales</taxon>
        <taxon>Anaerohalosphaeraceae</taxon>
        <taxon>Anaerohalosphaera</taxon>
    </lineage>
</organism>
<evidence type="ECO:0000256" key="8">
    <source>
        <dbReference type="ARBA" id="ARBA00023012"/>
    </source>
</evidence>
<dbReference type="GO" id="GO:0005524">
    <property type="term" value="F:ATP binding"/>
    <property type="evidence" value="ECO:0007669"/>
    <property type="project" value="UniProtKB-KW"/>
</dbReference>
<keyword evidence="8" id="KW-0902">Two-component regulatory system</keyword>
<evidence type="ECO:0000259" key="10">
    <source>
        <dbReference type="PROSITE" id="PS50109"/>
    </source>
</evidence>
<evidence type="ECO:0000256" key="5">
    <source>
        <dbReference type="ARBA" id="ARBA00022741"/>
    </source>
</evidence>
<dbReference type="Gene3D" id="2.60.200.20">
    <property type="match status" value="1"/>
</dbReference>
<evidence type="ECO:0000256" key="4">
    <source>
        <dbReference type="ARBA" id="ARBA00022679"/>
    </source>
</evidence>
<keyword evidence="5" id="KW-0547">Nucleotide-binding</keyword>
<evidence type="ECO:0000313" key="12">
    <source>
        <dbReference type="Proteomes" id="UP000189674"/>
    </source>
</evidence>
<keyword evidence="6" id="KW-0418">Kinase</keyword>
<keyword evidence="12" id="KW-1185">Reference proteome</keyword>
<sequence>MASLQIIAGPWRDTRFELADKGTGMLVGRENGHIAMHDVRVSRKHARLRYEDGWYLRDLDSTNGTFVNEKRLRGEIKLEHNDQVRFGSTFLLFEDEEAERPMIEVEPVGGVSVEEDAAGETVVGFDVGQDGGDLLSEKLGEKIGEVVNASKEREELLGGSVGAFVEELGAVCGFVLVRDFDSGRLETAAEKCSGEHEAGEVRIDSGIVEEVLGGEAVVVGDMDEYKQSSLGRVKVNGAKSVLCVPVRAGKSVVGALYLASDEVAAFTEKQAKVCEQVAGEVGLAMENIRLSKEIEKRERVAAAGQTAVNLSHGVKNLLQAIGGASDVMDVSLEREDWKRAKRSWKVLRRNLGRINKLVLDMLEYTKESSPVLSGCDLDGLVRSAVEAMEDEAKEKGVKLEFAEDAKAGVVQLDADKMHDVVLNLVLNAIDAVAKDEGEVRVETGRDEGKGEVWVSVADNGCGVENAEAIFLPFHTSKTKVGTGLGLPIAKKIVEQHGGRIEVESEKGAGARFVVRLPLRR</sequence>
<evidence type="ECO:0000256" key="6">
    <source>
        <dbReference type="ARBA" id="ARBA00022777"/>
    </source>
</evidence>
<dbReference type="SUPFAM" id="SSF49879">
    <property type="entry name" value="SMAD/FHA domain"/>
    <property type="match status" value="1"/>
</dbReference>
<dbReference type="SMART" id="SM00387">
    <property type="entry name" value="HATPase_c"/>
    <property type="match status" value="1"/>
</dbReference>
<reference evidence="12" key="1">
    <citation type="submission" date="2017-02" db="EMBL/GenBank/DDBJ databases">
        <title>Comparative genomics and description of representatives of a novel lineage of planctomycetes thriving in anoxic sediments.</title>
        <authorList>
            <person name="Spring S."/>
            <person name="Bunk B."/>
            <person name="Sproer C."/>
        </authorList>
    </citation>
    <scope>NUCLEOTIDE SEQUENCE [LARGE SCALE GENOMIC DNA]</scope>
    <source>
        <strain evidence="12">ST-NAGAB-D1</strain>
    </source>
</reference>
<dbReference type="EMBL" id="CP019791">
    <property type="protein sequence ID" value="AQT67178.1"/>
    <property type="molecule type" value="Genomic_DNA"/>
</dbReference>
<dbReference type="SMART" id="SM00065">
    <property type="entry name" value="GAF"/>
    <property type="match status" value="1"/>
</dbReference>
<accession>A0A1U9NHD6</accession>